<gene>
    <name evidence="2" type="ORF">A2693_04960</name>
</gene>
<dbReference type="Proteomes" id="UP000178577">
    <property type="component" value="Unassembled WGS sequence"/>
</dbReference>
<comment type="caution">
    <text evidence="2">The sequence shown here is derived from an EMBL/GenBank/DDBJ whole genome shotgun (WGS) entry which is preliminary data.</text>
</comment>
<keyword evidence="1" id="KW-0472">Membrane</keyword>
<keyword evidence="1" id="KW-1133">Transmembrane helix</keyword>
<accession>A0A1F5GCD3</accession>
<sequence>MSIETKPRVPYWWAIAGGLTANVVGGASGSFEVALTGFAVVVAGSAVVAGDFVCDRVESFKKRSDQNNQVDKKDGDTGEN</sequence>
<dbReference type="AlphaFoldDB" id="A0A1F5GCD3"/>
<name>A0A1F5GCD3_9BACT</name>
<feature type="transmembrane region" description="Helical" evidence="1">
    <location>
        <begin position="33"/>
        <end position="54"/>
    </location>
</feature>
<keyword evidence="1" id="KW-0812">Transmembrane</keyword>
<reference evidence="2 3" key="1">
    <citation type="journal article" date="2016" name="Nat. Commun.">
        <title>Thousands of microbial genomes shed light on interconnected biogeochemical processes in an aquifer system.</title>
        <authorList>
            <person name="Anantharaman K."/>
            <person name="Brown C.T."/>
            <person name="Hug L.A."/>
            <person name="Sharon I."/>
            <person name="Castelle C.J."/>
            <person name="Probst A.J."/>
            <person name="Thomas B.C."/>
            <person name="Singh A."/>
            <person name="Wilkins M.J."/>
            <person name="Karaoz U."/>
            <person name="Brodie E.L."/>
            <person name="Williams K.H."/>
            <person name="Hubbard S.S."/>
            <person name="Banfield J.F."/>
        </authorList>
    </citation>
    <scope>NUCLEOTIDE SEQUENCE [LARGE SCALE GENOMIC DNA]</scope>
</reference>
<proteinExistence type="predicted"/>
<feature type="transmembrane region" description="Helical" evidence="1">
    <location>
        <begin position="9"/>
        <end position="27"/>
    </location>
</feature>
<evidence type="ECO:0000256" key="1">
    <source>
        <dbReference type="SAM" id="Phobius"/>
    </source>
</evidence>
<organism evidence="2 3">
    <name type="scientific">Candidatus Curtissbacteria bacterium RIFCSPHIGHO2_01_FULL_40_12</name>
    <dbReference type="NCBI Taxonomy" id="1797710"/>
    <lineage>
        <taxon>Bacteria</taxon>
        <taxon>Candidatus Curtissiibacteriota</taxon>
    </lineage>
</organism>
<protein>
    <submittedName>
        <fullName evidence="2">Uncharacterized protein</fullName>
    </submittedName>
</protein>
<evidence type="ECO:0000313" key="2">
    <source>
        <dbReference type="EMBL" id="OGD89518.1"/>
    </source>
</evidence>
<dbReference type="EMBL" id="MFAY01000007">
    <property type="protein sequence ID" value="OGD89518.1"/>
    <property type="molecule type" value="Genomic_DNA"/>
</dbReference>
<evidence type="ECO:0000313" key="3">
    <source>
        <dbReference type="Proteomes" id="UP000178577"/>
    </source>
</evidence>